<evidence type="ECO:0000313" key="1">
    <source>
        <dbReference type="EMBL" id="KAJ8677788.1"/>
    </source>
</evidence>
<reference evidence="1" key="1">
    <citation type="submission" date="2023-04" db="EMBL/GenBank/DDBJ databases">
        <title>A chromosome-level genome assembly of the parasitoid wasp Eretmocerus hayati.</title>
        <authorList>
            <person name="Zhong Y."/>
            <person name="Liu S."/>
            <person name="Liu Y."/>
        </authorList>
    </citation>
    <scope>NUCLEOTIDE SEQUENCE</scope>
    <source>
        <strain evidence="1">ZJU_SS_LIU_2023</strain>
    </source>
</reference>
<accession>A0ACC2P3V3</accession>
<protein>
    <submittedName>
        <fullName evidence="1">Uncharacterized protein</fullName>
    </submittedName>
</protein>
<gene>
    <name evidence="1" type="ORF">QAD02_013575</name>
</gene>
<dbReference type="Proteomes" id="UP001239111">
    <property type="component" value="Chromosome 2"/>
</dbReference>
<keyword evidence="2" id="KW-1185">Reference proteome</keyword>
<proteinExistence type="predicted"/>
<dbReference type="EMBL" id="CM056742">
    <property type="protein sequence ID" value="KAJ8677788.1"/>
    <property type="molecule type" value="Genomic_DNA"/>
</dbReference>
<comment type="caution">
    <text evidence="1">The sequence shown here is derived from an EMBL/GenBank/DDBJ whole genome shotgun (WGS) entry which is preliminary data.</text>
</comment>
<organism evidence="1 2">
    <name type="scientific">Eretmocerus hayati</name>
    <dbReference type="NCBI Taxonomy" id="131215"/>
    <lineage>
        <taxon>Eukaryota</taxon>
        <taxon>Metazoa</taxon>
        <taxon>Ecdysozoa</taxon>
        <taxon>Arthropoda</taxon>
        <taxon>Hexapoda</taxon>
        <taxon>Insecta</taxon>
        <taxon>Pterygota</taxon>
        <taxon>Neoptera</taxon>
        <taxon>Endopterygota</taxon>
        <taxon>Hymenoptera</taxon>
        <taxon>Apocrita</taxon>
        <taxon>Proctotrupomorpha</taxon>
        <taxon>Chalcidoidea</taxon>
        <taxon>Aphelinidae</taxon>
        <taxon>Aphelininae</taxon>
        <taxon>Eretmocerus</taxon>
    </lineage>
</organism>
<name>A0ACC2P3V3_9HYME</name>
<evidence type="ECO:0000313" key="2">
    <source>
        <dbReference type="Proteomes" id="UP001239111"/>
    </source>
</evidence>
<sequence length="451" mass="52030">MFVQPNAPPVVNQPTGTLPKRGRKPKRVVYPDEPRNTRSNAHANKDAGTDSLSRASSSNSIAFTLGPDDLNLLHRDNGQDDDSQARKVEREQFLREQVRMNEQRQREWDIEQQTQQAERVRIQNLEQRRIIENEVTPLDERINVLVSQVQALNADFGNRLNVVENDAIMASRETETLQTAQNKVSGRIRQLTTANEHLLTTSQNLNTIQNTLEQRVATETARLDKDIRRIHKVNRVSGAADKLRTVDELVESISSEVEKADSICTETEDCLHDPSELELVHSADGCLTPDNSGELGSVEGSDLVISELICLKNGCLTPDNSKLNFWRDLVVMPESDLASRFRALELAEDDRWQQTVCLRLVWEEVDARMEKRCRMAKERAKVAMNIAKNTIHDVAVLENRERSRARDMIRLIDRIRTLEGQLTRLRRRFNRYPLRWNHEYMNWARHPRRLR</sequence>